<dbReference type="Pfam" id="PF13162">
    <property type="entry name" value="DUF3997"/>
    <property type="match status" value="1"/>
</dbReference>
<reference evidence="4" key="2">
    <citation type="submission" date="2015-03" db="EMBL/GenBank/DDBJ databases">
        <authorList>
            <person name="Ferrari E."/>
            <person name="Walter M.C."/>
            <person name="Huptas C."/>
            <person name="Scherer S."/>
            <person name="Mueller-Herbst S."/>
        </authorList>
    </citation>
    <scope>NUCLEOTIDE SEQUENCE [LARGE SCALE GENOMIC DNA]</scope>
    <source>
        <strain evidence="4">LWP01</strain>
    </source>
</reference>
<organism evidence="2 4">
    <name type="scientific">Listeria weihenstephanensis</name>
    <dbReference type="NCBI Taxonomy" id="1006155"/>
    <lineage>
        <taxon>Bacteria</taxon>
        <taxon>Bacillati</taxon>
        <taxon>Bacillota</taxon>
        <taxon>Bacilli</taxon>
        <taxon>Bacillales</taxon>
        <taxon>Listeriaceae</taxon>
        <taxon>Listeria</taxon>
    </lineage>
</organism>
<sequence length="149" mass="17092">MIKKLVGSLSILALAGCSGAGDYEIAVNDKYQIVAINTMEHDFVRRYPDGAMDNVFKVVVDDTEEMIGNIVEVDWDEAYLIAKSEDAEEVGERRLKHQNPQYWIFDLEWEKPFGPLDLDAFTKLKAQKGIDLELVPYDKRMKGEERVYD</sequence>
<dbReference type="KEGG" id="lwi:UE46_12020"/>
<evidence type="ECO:0000313" key="5">
    <source>
        <dbReference type="Proteomes" id="UP000564536"/>
    </source>
</evidence>
<keyword evidence="1" id="KW-0732">Signal</keyword>
<accession>A0A1S7FWI1</accession>
<dbReference type="AlphaFoldDB" id="A0A1S7FWI1"/>
<dbReference type="EMBL" id="CP011102">
    <property type="protein sequence ID" value="AQY51687.1"/>
    <property type="molecule type" value="Genomic_DNA"/>
</dbReference>
<dbReference type="EMBL" id="JAARRL010000010">
    <property type="protein sequence ID" value="MBC1500515.1"/>
    <property type="molecule type" value="Genomic_DNA"/>
</dbReference>
<evidence type="ECO:0000313" key="4">
    <source>
        <dbReference type="Proteomes" id="UP000223060"/>
    </source>
</evidence>
<dbReference type="RefSeq" id="WP_036058888.1">
    <property type="nucleotide sequence ID" value="NZ_CP011102.1"/>
</dbReference>
<gene>
    <name evidence="3" type="ORF">HB943_07845</name>
    <name evidence="2" type="ORF">UE46_12020</name>
</gene>
<proteinExistence type="predicted"/>
<evidence type="ECO:0000313" key="3">
    <source>
        <dbReference type="EMBL" id="MBC1500515.1"/>
    </source>
</evidence>
<name>A0A1S7FWI1_9LIST</name>
<dbReference type="PROSITE" id="PS51257">
    <property type="entry name" value="PROKAR_LIPOPROTEIN"/>
    <property type="match status" value="1"/>
</dbReference>
<dbReference type="Proteomes" id="UP000223060">
    <property type="component" value="Chromosome"/>
</dbReference>
<dbReference type="InterPro" id="IPR025059">
    <property type="entry name" value="DUF3997"/>
</dbReference>
<evidence type="ECO:0000256" key="1">
    <source>
        <dbReference type="SAM" id="SignalP"/>
    </source>
</evidence>
<protein>
    <submittedName>
        <fullName evidence="3">DUF3997 domain-containing protein</fullName>
    </submittedName>
</protein>
<feature type="chain" id="PRO_5044566027" evidence="1">
    <location>
        <begin position="21"/>
        <end position="149"/>
    </location>
</feature>
<evidence type="ECO:0000313" key="2">
    <source>
        <dbReference type="EMBL" id="AQY51687.1"/>
    </source>
</evidence>
<keyword evidence="4" id="KW-1185">Reference proteome</keyword>
<reference evidence="3 5" key="3">
    <citation type="submission" date="2020-03" db="EMBL/GenBank/DDBJ databases">
        <title>Soil Listeria distribution.</title>
        <authorList>
            <person name="Liao J."/>
            <person name="Wiedmann M."/>
        </authorList>
    </citation>
    <scope>NUCLEOTIDE SEQUENCE [LARGE SCALE GENOMIC DNA]</scope>
    <source>
        <strain evidence="3 5">FSL L7-1523</strain>
    </source>
</reference>
<feature type="signal peptide" evidence="1">
    <location>
        <begin position="1"/>
        <end position="20"/>
    </location>
</feature>
<reference evidence="2" key="1">
    <citation type="submission" date="2015-03" db="EMBL/GenBank/DDBJ databases">
        <authorList>
            <person name="Murphy D."/>
        </authorList>
    </citation>
    <scope>NUCLEOTIDE SEQUENCE [LARGE SCALE GENOMIC DNA]</scope>
    <source>
        <strain evidence="2">WS 4560</strain>
    </source>
</reference>
<dbReference type="Proteomes" id="UP000564536">
    <property type="component" value="Unassembled WGS sequence"/>
</dbReference>